<proteinExistence type="predicted"/>
<keyword evidence="1" id="KW-0812">Transmembrane</keyword>
<name>Q0I3Y2_HISS1</name>
<gene>
    <name evidence="2" type="ordered locus">HS_1164</name>
</gene>
<feature type="transmembrane region" description="Helical" evidence="1">
    <location>
        <begin position="12"/>
        <end position="30"/>
    </location>
</feature>
<accession>Q0I3Y2</accession>
<organism evidence="2">
    <name type="scientific">Histophilus somni (strain 129Pt)</name>
    <name type="common">Haemophilus somnus</name>
    <dbReference type="NCBI Taxonomy" id="205914"/>
    <lineage>
        <taxon>Bacteria</taxon>
        <taxon>Pseudomonadati</taxon>
        <taxon>Pseudomonadota</taxon>
        <taxon>Gammaproteobacteria</taxon>
        <taxon>Pasteurellales</taxon>
        <taxon>Pasteurellaceae</taxon>
        <taxon>Histophilus</taxon>
    </lineage>
</organism>
<dbReference type="HOGENOM" id="CLU_2916265_0_0_6"/>
<evidence type="ECO:0000313" key="2">
    <source>
        <dbReference type="EMBL" id="ABI25439.1"/>
    </source>
</evidence>
<dbReference type="KEGG" id="hso:HS_1164"/>
<dbReference type="AlphaFoldDB" id="Q0I3Y2"/>
<keyword evidence="1" id="KW-1133">Transmembrane helix</keyword>
<feature type="transmembrane region" description="Helical" evidence="1">
    <location>
        <begin position="42"/>
        <end position="61"/>
    </location>
</feature>
<keyword evidence="1" id="KW-0472">Membrane</keyword>
<protein>
    <submittedName>
        <fullName evidence="2">Uncharacterized protein</fullName>
    </submittedName>
</protein>
<reference evidence="2" key="1">
    <citation type="submission" date="2006-08" db="EMBL/GenBank/DDBJ databases">
        <title>Complete genome sequence of Haemophilus somnus 129PT.</title>
        <authorList>
            <person name="Copeland A."/>
            <person name="Lucas S."/>
            <person name="Lapidus A."/>
            <person name="Barry K."/>
            <person name="Glavina del Rio T."/>
            <person name="Hammon N."/>
            <person name="Dalin E."/>
            <person name="Tice H."/>
            <person name="Pitluck S."/>
            <person name="Brettin T.S."/>
            <person name="Bruce D."/>
            <person name="Challacombe J.F."/>
            <person name="Chertkov O."/>
            <person name="Detter J.C."/>
            <person name="Gilna P."/>
            <person name="Han S."/>
            <person name="Misra M."/>
            <person name="Tapia R."/>
            <person name="Thayer N.N."/>
            <person name="Xie G."/>
            <person name="Inzana T.J."/>
            <person name="Duncan A.J."/>
            <person name="Siddaramppa S."/>
            <person name="Richardson P."/>
        </authorList>
    </citation>
    <scope>NUCLEOTIDE SEQUENCE</scope>
    <source>
        <strain evidence="2">129PT</strain>
    </source>
</reference>
<sequence length="63" mass="7326">MSKKYDSLPYLYPLNMCFFSLALLIIRGLIQMDNKSAKKYSIRSFFPALLCLSAVVFSRIFHN</sequence>
<evidence type="ECO:0000256" key="1">
    <source>
        <dbReference type="SAM" id="Phobius"/>
    </source>
</evidence>
<dbReference type="EMBL" id="CP000436">
    <property type="protein sequence ID" value="ABI25439.1"/>
    <property type="molecule type" value="Genomic_DNA"/>
</dbReference>